<evidence type="ECO:0000256" key="2">
    <source>
        <dbReference type="ARBA" id="ARBA00006533"/>
    </source>
</evidence>
<evidence type="ECO:0000256" key="6">
    <source>
        <dbReference type="ARBA" id="ARBA00023067"/>
    </source>
</evidence>
<comment type="subcellular location">
    <subcellularLocation>
        <location evidence="1">Chromosome</location>
    </subcellularLocation>
</comment>
<evidence type="ECO:0000256" key="4">
    <source>
        <dbReference type="ARBA" id="ARBA00022618"/>
    </source>
</evidence>
<protein>
    <recommendedName>
        <fullName evidence="9">Nuclear condensin complex subunit 3 C-terminal domain-containing protein</fullName>
    </recommendedName>
</protein>
<evidence type="ECO:0000256" key="8">
    <source>
        <dbReference type="SAM" id="MobiDB-lite"/>
    </source>
</evidence>
<dbReference type="GeneID" id="109538349"/>
<feature type="region of interest" description="Disordered" evidence="8">
    <location>
        <begin position="1164"/>
        <end position="1197"/>
    </location>
</feature>
<dbReference type="InterPro" id="IPR016024">
    <property type="entry name" value="ARM-type_fold"/>
</dbReference>
<keyword evidence="5" id="KW-0498">Mitosis</keyword>
<feature type="compositionally biased region" description="Low complexity" evidence="8">
    <location>
        <begin position="1064"/>
        <end position="1081"/>
    </location>
</feature>
<dbReference type="InterPro" id="IPR011989">
    <property type="entry name" value="ARM-like"/>
</dbReference>
<dbReference type="Proteomes" id="UP000019118">
    <property type="component" value="Unassembled WGS sequence"/>
</dbReference>
<accession>A0AAR5PJ99</accession>
<dbReference type="GO" id="GO:0005737">
    <property type="term" value="C:cytoplasm"/>
    <property type="evidence" value="ECO:0007669"/>
    <property type="project" value="TreeGrafter"/>
</dbReference>
<comment type="similarity">
    <text evidence="2">Belongs to the CND3 (condensin subunit 3) family.</text>
</comment>
<organism evidence="10 11">
    <name type="scientific">Dendroctonus ponderosae</name>
    <name type="common">Mountain pine beetle</name>
    <dbReference type="NCBI Taxonomy" id="77166"/>
    <lineage>
        <taxon>Eukaryota</taxon>
        <taxon>Metazoa</taxon>
        <taxon>Ecdysozoa</taxon>
        <taxon>Arthropoda</taxon>
        <taxon>Hexapoda</taxon>
        <taxon>Insecta</taxon>
        <taxon>Pterygota</taxon>
        <taxon>Neoptera</taxon>
        <taxon>Endopterygota</taxon>
        <taxon>Coleoptera</taxon>
        <taxon>Polyphaga</taxon>
        <taxon>Cucujiformia</taxon>
        <taxon>Curculionidae</taxon>
        <taxon>Scolytinae</taxon>
        <taxon>Dendroctonus</taxon>
    </lineage>
</organism>
<dbReference type="AlphaFoldDB" id="A0AAR5PJ99"/>
<dbReference type="Gene3D" id="1.25.10.10">
    <property type="entry name" value="Leucine-rich Repeat Variant"/>
    <property type="match status" value="1"/>
</dbReference>
<dbReference type="GO" id="GO:0000793">
    <property type="term" value="C:condensed chromosome"/>
    <property type="evidence" value="ECO:0007669"/>
    <property type="project" value="TreeGrafter"/>
</dbReference>
<dbReference type="EnsemblMetazoa" id="XM_019905556.1">
    <property type="protein sequence ID" value="XP_019761115.1"/>
    <property type="gene ID" value="LOC109538349"/>
</dbReference>
<feature type="compositionally biased region" description="Polar residues" evidence="8">
    <location>
        <begin position="977"/>
        <end position="997"/>
    </location>
</feature>
<reference evidence="10" key="2">
    <citation type="submission" date="2024-08" db="UniProtKB">
        <authorList>
            <consortium name="EnsemblMetazoa"/>
        </authorList>
    </citation>
    <scope>IDENTIFICATION</scope>
</reference>
<keyword evidence="4" id="KW-0132">Cell division</keyword>
<feature type="domain" description="Nuclear condensin complex subunit 3 C-terminal" evidence="9">
    <location>
        <begin position="547"/>
        <end position="843"/>
    </location>
</feature>
<dbReference type="CTD" id="36440"/>
<feature type="region of interest" description="Disordered" evidence="8">
    <location>
        <begin position="977"/>
        <end position="1016"/>
    </location>
</feature>
<keyword evidence="11" id="KW-1185">Reference proteome</keyword>
<dbReference type="Pfam" id="PF12719">
    <property type="entry name" value="Cnd3"/>
    <property type="match status" value="1"/>
</dbReference>
<name>A0AAR5PJ99_DENPD</name>
<sequence length="1197" mass="135980">MERRIVHIVDNSQTSTANHLKNVKFMEKEYNKVDFAEFSHVYLNILKAASRGDGNNPNTRNTIEFLGQFVGYITTVQHQAHKNDFEPYLLKFLIYEVTKMQKGCLPQQVKKNICIFWSSTLRNIGDDVTMENLLGQTIQNNLLEAVQDIKPLVRHQAVLALARLQTPSNRECPVINAFISCLHDSNSMVRREAVRWIAPNIKSIEKLSEKVRDNDPRVRSTAFSRLADIGIKYFKIVQRQHILRSGFAETNPIVKKMFLERLLPSWLSNFNGSYLGVLKSIKLDGEENDISNTEDLSTKIMEVFFKTEPINDLIDALPLDDTKVIPEDLIQNELIHYWNIVVKYLRQSEDLEEYLDKVIPDLTIFCNYISRVAHNTLSKNLEEWEYLNIQFILCHLFDMAEKYDLSDEVGRKTLEELIKTLLSKHRLQSRLLNKLVAIGSKLEPNVDSFAFEGNLIISNIWQPLVDKPPDEDTEREKAFKVSELKVKQIMLESELEAAIEAEEFLKAQDLTNKLQEIKRILEKLLSDNLEVQQIRVTADDSDTLCWCLDILAAILGHANMKKLPSCLITTRQEFLMPLIQHNNPEIHWRVFKCLAIYSAFDRQLAQEYLKALCNPICFYRYKHDLNKSMLIDSISIVTDLIRDSEMNLFSTEADICYVTNNTKRRLYNEDANELNSLANTNLTIDSILSVFMDMMDDDNDDIRHTVITALAKLILSGIPIDFTVITRLILKWFTPVTQGALQQIIGVIVNLYVTRVENAREVVARAIVPIINKFCEAPRSSLLVDIDMVNVIKFLSAITDVGSKNSSVDVHIQVADLLVQEISSRPSELSTIYFAKMLKYLHINHSNDVAVKELVTNCELLLEKTILEKGTRQEVQKFAARLGADASICTNGNTESLQLTENSTIRTSVSCDSNQTHTQNRMLLQQSSPLSVVIEESNSTKSADQNSCTDTENIPPIKRKKLTNMNVERFSLRSSAIRSRKNQQAGPTLCKTSQTITSKSRSFSSGSSSDVIPTSQRNLRSNRFQAKVDNKIICKELRVLLDKQKLNGVNGIKTNNLEVSNSDLSISQSVSSSSDSTVNLRRSQRNARDSVVTRVNGTKSIVNAVSVQVKRKKLRGRTLPSNDATNSLVVNEFDTSDQTLHTIIEPSECQMGILADYSQVDTRRSSRRIQALRSDSTSDESPSRTVPKKRAKKNTKT</sequence>
<reference evidence="11" key="1">
    <citation type="journal article" date="2013" name="Genome Biol.">
        <title>Draft genome of the mountain pine beetle, Dendroctonus ponderosae Hopkins, a major forest pest.</title>
        <authorList>
            <person name="Keeling C.I."/>
            <person name="Yuen M.M."/>
            <person name="Liao N.Y."/>
            <person name="Docking T.R."/>
            <person name="Chan S.K."/>
            <person name="Taylor G.A."/>
            <person name="Palmquist D.L."/>
            <person name="Jackman S.D."/>
            <person name="Nguyen A."/>
            <person name="Li M."/>
            <person name="Henderson H."/>
            <person name="Janes J.K."/>
            <person name="Zhao Y."/>
            <person name="Pandoh P."/>
            <person name="Moore R."/>
            <person name="Sperling F.A."/>
            <person name="Huber D.P."/>
            <person name="Birol I."/>
            <person name="Jones S.J."/>
            <person name="Bohlmann J."/>
        </authorList>
    </citation>
    <scope>NUCLEOTIDE SEQUENCE</scope>
</reference>
<dbReference type="InterPro" id="IPR027165">
    <property type="entry name" value="CND3"/>
</dbReference>
<evidence type="ECO:0000256" key="1">
    <source>
        <dbReference type="ARBA" id="ARBA00004286"/>
    </source>
</evidence>
<evidence type="ECO:0000256" key="3">
    <source>
        <dbReference type="ARBA" id="ARBA00022454"/>
    </source>
</evidence>
<proteinExistence type="inferred from homology"/>
<feature type="compositionally biased region" description="Polar residues" evidence="8">
    <location>
        <begin position="1173"/>
        <end position="1184"/>
    </location>
</feature>
<dbReference type="SUPFAM" id="SSF48371">
    <property type="entry name" value="ARM repeat"/>
    <property type="match status" value="1"/>
</dbReference>
<keyword evidence="3" id="KW-0158">Chromosome</keyword>
<dbReference type="GO" id="GO:0000796">
    <property type="term" value="C:condensin complex"/>
    <property type="evidence" value="ECO:0007669"/>
    <property type="project" value="InterPro"/>
</dbReference>
<evidence type="ECO:0000313" key="11">
    <source>
        <dbReference type="Proteomes" id="UP000019118"/>
    </source>
</evidence>
<feature type="compositionally biased region" description="Low complexity" evidence="8">
    <location>
        <begin position="998"/>
        <end position="1009"/>
    </location>
</feature>
<dbReference type="GO" id="GO:0007076">
    <property type="term" value="P:mitotic chromosome condensation"/>
    <property type="evidence" value="ECO:0007669"/>
    <property type="project" value="InterPro"/>
</dbReference>
<evidence type="ECO:0000256" key="5">
    <source>
        <dbReference type="ARBA" id="ARBA00022776"/>
    </source>
</evidence>
<evidence type="ECO:0000259" key="9">
    <source>
        <dbReference type="Pfam" id="PF12719"/>
    </source>
</evidence>
<dbReference type="PANTHER" id="PTHR14418">
    <property type="entry name" value="CONDENSIN COMPLEX SUBUNIT 3-RELATED"/>
    <property type="match status" value="1"/>
</dbReference>
<feature type="compositionally biased region" description="Basic residues" evidence="8">
    <location>
        <begin position="1186"/>
        <end position="1197"/>
    </location>
</feature>
<keyword evidence="7" id="KW-0131">Cell cycle</keyword>
<feature type="region of interest" description="Disordered" evidence="8">
    <location>
        <begin position="1064"/>
        <end position="1089"/>
    </location>
</feature>
<evidence type="ECO:0000256" key="7">
    <source>
        <dbReference type="ARBA" id="ARBA00023306"/>
    </source>
</evidence>
<evidence type="ECO:0000313" key="10">
    <source>
        <dbReference type="EnsemblMetazoa" id="XP_019761115.1"/>
    </source>
</evidence>
<dbReference type="PANTHER" id="PTHR14418:SF5">
    <property type="entry name" value="CONDENSIN COMPLEX SUBUNIT 3"/>
    <property type="match status" value="1"/>
</dbReference>
<dbReference type="GO" id="GO:0051301">
    <property type="term" value="P:cell division"/>
    <property type="evidence" value="ECO:0007669"/>
    <property type="project" value="UniProtKB-KW"/>
</dbReference>
<keyword evidence="6" id="KW-0226">DNA condensation</keyword>
<dbReference type="InterPro" id="IPR025977">
    <property type="entry name" value="Cnd3_C"/>
</dbReference>